<feature type="non-terminal residue" evidence="2">
    <location>
        <position position="273"/>
    </location>
</feature>
<dbReference type="PANTHER" id="PTHR45982:SF1">
    <property type="entry name" value="REGULATOR OF CHROMOSOME CONDENSATION"/>
    <property type="match status" value="1"/>
</dbReference>
<evidence type="ECO:0000313" key="2">
    <source>
        <dbReference type="EMBL" id="KAF2718459.1"/>
    </source>
</evidence>
<dbReference type="Pfam" id="PF00415">
    <property type="entry name" value="RCC1"/>
    <property type="match status" value="1"/>
</dbReference>
<dbReference type="Proteomes" id="UP000799441">
    <property type="component" value="Unassembled WGS sequence"/>
</dbReference>
<sequence length="273" mass="28506">LGLQSGFGDHEGLLGCLDAEGRLYIVTSNDGPSSLGRRHGTLVCQSTAKSPLLSHVAMAGNGRVAATFKQAPNAGLTHVVEFEGLTVLLEYYRNPTGEENYPASHWMVGGKAKQLLGNIATFALLTERGEVWTWGDPRHQSLGRKITNSSEGGVSMTSGAPGLVDALGGVKIAKIAMGGWMSAAVSEEQSAYIWGSGMPGAGLSIRIKDYSVSEVAMIELPGEEVGSPFDVADVGVGEGHIVVLVKGGRAFGVGNNENAQLGLPGSEKFVPDW</sequence>
<dbReference type="InterPro" id="IPR009091">
    <property type="entry name" value="RCC1/BLIP-II"/>
</dbReference>
<proteinExistence type="predicted"/>
<evidence type="ECO:0000313" key="3">
    <source>
        <dbReference type="Proteomes" id="UP000799441"/>
    </source>
</evidence>
<protein>
    <submittedName>
        <fullName evidence="2">RCC1/BLIP-II</fullName>
    </submittedName>
</protein>
<comment type="caution">
    <text evidence="2">The sequence shown here is derived from an EMBL/GenBank/DDBJ whole genome shotgun (WGS) entry which is preliminary data.</text>
</comment>
<evidence type="ECO:0000256" key="1">
    <source>
        <dbReference type="PROSITE-ProRule" id="PRU00235"/>
    </source>
</evidence>
<dbReference type="SUPFAM" id="SSF50985">
    <property type="entry name" value="RCC1/BLIP-II"/>
    <property type="match status" value="1"/>
</dbReference>
<dbReference type="GO" id="GO:0005085">
    <property type="term" value="F:guanyl-nucleotide exchange factor activity"/>
    <property type="evidence" value="ECO:0007669"/>
    <property type="project" value="TreeGrafter"/>
</dbReference>
<reference evidence="2" key="1">
    <citation type="journal article" date="2020" name="Stud. Mycol.">
        <title>101 Dothideomycetes genomes: a test case for predicting lifestyles and emergence of pathogens.</title>
        <authorList>
            <person name="Haridas S."/>
            <person name="Albert R."/>
            <person name="Binder M."/>
            <person name="Bloem J."/>
            <person name="Labutti K."/>
            <person name="Salamov A."/>
            <person name="Andreopoulos B."/>
            <person name="Baker S."/>
            <person name="Barry K."/>
            <person name="Bills G."/>
            <person name="Bluhm B."/>
            <person name="Cannon C."/>
            <person name="Castanera R."/>
            <person name="Culley D."/>
            <person name="Daum C."/>
            <person name="Ezra D."/>
            <person name="Gonzalez J."/>
            <person name="Henrissat B."/>
            <person name="Kuo A."/>
            <person name="Liang C."/>
            <person name="Lipzen A."/>
            <person name="Lutzoni F."/>
            <person name="Magnuson J."/>
            <person name="Mondo S."/>
            <person name="Nolan M."/>
            <person name="Ohm R."/>
            <person name="Pangilinan J."/>
            <person name="Park H.-J."/>
            <person name="Ramirez L."/>
            <person name="Alfaro M."/>
            <person name="Sun H."/>
            <person name="Tritt A."/>
            <person name="Yoshinaga Y."/>
            <person name="Zwiers L.-H."/>
            <person name="Turgeon B."/>
            <person name="Goodwin S."/>
            <person name="Spatafora J."/>
            <person name="Crous P."/>
            <person name="Grigoriev I."/>
        </authorList>
    </citation>
    <scope>NUCLEOTIDE SEQUENCE</scope>
    <source>
        <strain evidence="2">CBS 116435</strain>
    </source>
</reference>
<dbReference type="PANTHER" id="PTHR45982">
    <property type="entry name" value="REGULATOR OF CHROMOSOME CONDENSATION"/>
    <property type="match status" value="1"/>
</dbReference>
<dbReference type="EMBL" id="MU003824">
    <property type="protein sequence ID" value="KAF2718459.1"/>
    <property type="molecule type" value="Genomic_DNA"/>
</dbReference>
<keyword evidence="3" id="KW-1185">Reference proteome</keyword>
<accession>A0A9P4Q5D3</accession>
<dbReference type="PROSITE" id="PS50012">
    <property type="entry name" value="RCC1_3"/>
    <property type="match status" value="1"/>
</dbReference>
<feature type="repeat" description="RCC1" evidence="1">
    <location>
        <begin position="129"/>
        <end position="188"/>
    </location>
</feature>
<dbReference type="OrthoDB" id="5370059at2759"/>
<dbReference type="InterPro" id="IPR000408">
    <property type="entry name" value="Reg_chr_condens"/>
</dbReference>
<gene>
    <name evidence="2" type="ORF">K431DRAFT_205945</name>
</gene>
<feature type="non-terminal residue" evidence="2">
    <location>
        <position position="1"/>
    </location>
</feature>
<dbReference type="InterPro" id="IPR051553">
    <property type="entry name" value="Ran_GTPase-activating"/>
</dbReference>
<organism evidence="2 3">
    <name type="scientific">Polychaeton citri CBS 116435</name>
    <dbReference type="NCBI Taxonomy" id="1314669"/>
    <lineage>
        <taxon>Eukaryota</taxon>
        <taxon>Fungi</taxon>
        <taxon>Dikarya</taxon>
        <taxon>Ascomycota</taxon>
        <taxon>Pezizomycotina</taxon>
        <taxon>Dothideomycetes</taxon>
        <taxon>Dothideomycetidae</taxon>
        <taxon>Capnodiales</taxon>
        <taxon>Capnodiaceae</taxon>
        <taxon>Polychaeton</taxon>
    </lineage>
</organism>
<dbReference type="Gene3D" id="2.130.10.30">
    <property type="entry name" value="Regulator of chromosome condensation 1/beta-lactamase-inhibitor protein II"/>
    <property type="match status" value="1"/>
</dbReference>
<name>A0A9P4Q5D3_9PEZI</name>
<dbReference type="GO" id="GO:0005737">
    <property type="term" value="C:cytoplasm"/>
    <property type="evidence" value="ECO:0007669"/>
    <property type="project" value="TreeGrafter"/>
</dbReference>
<dbReference type="AlphaFoldDB" id="A0A9P4Q5D3"/>